<dbReference type="Gene3D" id="1.10.10.10">
    <property type="entry name" value="Winged helix-like DNA-binding domain superfamily/Winged helix DNA-binding domain"/>
    <property type="match status" value="1"/>
</dbReference>
<name>A0A1I3NI14_9SPIR</name>
<protein>
    <submittedName>
        <fullName evidence="7">Helix-turn-helix domain-containing protein</fullName>
    </submittedName>
</protein>
<evidence type="ECO:0000313" key="5">
    <source>
        <dbReference type="EMBL" id="SFI76958.1"/>
    </source>
</evidence>
<feature type="region of interest" description="Disordered" evidence="2">
    <location>
        <begin position="116"/>
        <end position="136"/>
    </location>
</feature>
<dbReference type="PANTHER" id="PTHR33795">
    <property type="entry name" value="INSERTION ELEMENT IS150 PROTEIN INSJ"/>
    <property type="match status" value="1"/>
</dbReference>
<evidence type="ECO:0000313" key="8">
    <source>
        <dbReference type="Proteomes" id="UP000182737"/>
    </source>
</evidence>
<feature type="region of interest" description="Disordered" evidence="2">
    <location>
        <begin position="168"/>
        <end position="189"/>
    </location>
</feature>
<dbReference type="RefSeq" id="WP_074931124.1">
    <property type="nucleotide sequence ID" value="NZ_FORI01000004.1"/>
</dbReference>
<dbReference type="Pfam" id="PF13518">
    <property type="entry name" value="HTH_28"/>
    <property type="match status" value="1"/>
</dbReference>
<feature type="compositionally biased region" description="Basic residues" evidence="2">
    <location>
        <begin position="116"/>
        <end position="128"/>
    </location>
</feature>
<gene>
    <name evidence="4" type="ORF">SAMN04487775_1042</name>
    <name evidence="5" type="ORF">SAMN04487775_105215</name>
    <name evidence="6" type="ORF">SAMN04487775_1081</name>
    <name evidence="7" type="ORF">SAMN04487775_1162</name>
</gene>
<sequence length="189" mass="22301">MRYTLEFKLRCIELYKQGIWVETPEGIKDPQDFHKMIRRWKRIEEHKGITALHHKSHKKQWTPEERFNLVSKVLAGNSIQETACNAGIASGLLHKWVKKYKDNGYDGLKSISIGRPRKNPVMKKKSKNTKPLTEEERDELLRLRNENEYLKAENEVIKKSIALRHAEWDEHLKAKKQKSSKNSKKKDTD</sequence>
<dbReference type="PANTHER" id="PTHR33795:SF1">
    <property type="entry name" value="INSERTION ELEMENT IS150 PROTEIN INSJ"/>
    <property type="match status" value="1"/>
</dbReference>
<reference evidence="8" key="1">
    <citation type="submission" date="2016-10" db="EMBL/GenBank/DDBJ databases">
        <authorList>
            <person name="Varghese N."/>
            <person name="Submissions S."/>
        </authorList>
    </citation>
    <scope>NUCLEOTIDE SEQUENCE [LARGE SCALE GENOMIC DNA]</scope>
    <source>
        <strain evidence="8">XBD1002</strain>
    </source>
</reference>
<feature type="domain" description="Insertion element IS150 protein InsJ-like helix-turn-helix" evidence="3">
    <location>
        <begin position="66"/>
        <end position="117"/>
    </location>
</feature>
<dbReference type="SUPFAM" id="SSF46689">
    <property type="entry name" value="Homeodomain-like"/>
    <property type="match status" value="1"/>
</dbReference>
<dbReference type="EMBL" id="FORI01000008">
    <property type="protein sequence ID" value="SFI90907.1"/>
    <property type="molecule type" value="Genomic_DNA"/>
</dbReference>
<dbReference type="InterPro" id="IPR052057">
    <property type="entry name" value="IS150/IS1296_orfA-like"/>
</dbReference>
<dbReference type="EMBL" id="FORI01000004">
    <property type="protein sequence ID" value="SFI66075.1"/>
    <property type="molecule type" value="Genomic_DNA"/>
</dbReference>
<evidence type="ECO:0000313" key="4">
    <source>
        <dbReference type="EMBL" id="SFI66075.1"/>
    </source>
</evidence>
<evidence type="ECO:0000259" key="3">
    <source>
        <dbReference type="Pfam" id="PF13518"/>
    </source>
</evidence>
<feature type="compositionally biased region" description="Basic residues" evidence="2">
    <location>
        <begin position="173"/>
        <end position="189"/>
    </location>
</feature>
<proteinExistence type="inferred from homology"/>
<reference evidence="7" key="2">
    <citation type="submission" date="2016-10" db="EMBL/GenBank/DDBJ databases">
        <authorList>
            <person name="de Groot N.N."/>
        </authorList>
    </citation>
    <scope>NUCLEOTIDE SEQUENCE [LARGE SCALE GENOMIC DNA]</scope>
    <source>
        <strain evidence="7">XBD1002</strain>
    </source>
</reference>
<keyword evidence="8" id="KW-1185">Reference proteome</keyword>
<dbReference type="EMBL" id="FORI01000005">
    <property type="protein sequence ID" value="SFI76958.1"/>
    <property type="molecule type" value="Genomic_DNA"/>
</dbReference>
<dbReference type="InterPro" id="IPR036388">
    <property type="entry name" value="WH-like_DNA-bd_sf"/>
</dbReference>
<dbReference type="InterPro" id="IPR055247">
    <property type="entry name" value="InsJ-like_HTH"/>
</dbReference>
<dbReference type="AlphaFoldDB" id="A0A1I3NI14"/>
<dbReference type="OrthoDB" id="706721at2"/>
<accession>A0A1I3NI14</accession>
<dbReference type="Proteomes" id="UP000182737">
    <property type="component" value="Unassembled WGS sequence"/>
</dbReference>
<evidence type="ECO:0000313" key="7">
    <source>
        <dbReference type="EMBL" id="SFJ08911.1"/>
    </source>
</evidence>
<dbReference type="EMBL" id="FORI01000016">
    <property type="protein sequence ID" value="SFJ08911.1"/>
    <property type="molecule type" value="Genomic_DNA"/>
</dbReference>
<dbReference type="InterPro" id="IPR009057">
    <property type="entry name" value="Homeodomain-like_sf"/>
</dbReference>
<organism evidence="7 8">
    <name type="scientific">Treponema bryantii</name>
    <dbReference type="NCBI Taxonomy" id="163"/>
    <lineage>
        <taxon>Bacteria</taxon>
        <taxon>Pseudomonadati</taxon>
        <taxon>Spirochaetota</taxon>
        <taxon>Spirochaetia</taxon>
        <taxon>Spirochaetales</taxon>
        <taxon>Treponemataceae</taxon>
        <taxon>Treponema</taxon>
    </lineage>
</organism>
<evidence type="ECO:0000256" key="1">
    <source>
        <dbReference type="ARBA" id="ARBA00038232"/>
    </source>
</evidence>
<evidence type="ECO:0000256" key="2">
    <source>
        <dbReference type="SAM" id="MobiDB-lite"/>
    </source>
</evidence>
<evidence type="ECO:0000313" key="6">
    <source>
        <dbReference type="EMBL" id="SFI90907.1"/>
    </source>
</evidence>
<comment type="similarity">
    <text evidence="1">Belongs to the IS150/IS1296 orfA family.</text>
</comment>